<dbReference type="CDD" id="cd00077">
    <property type="entry name" value="HDc"/>
    <property type="match status" value="1"/>
</dbReference>
<evidence type="ECO:0000313" key="2">
    <source>
        <dbReference type="EMBL" id="ALZ85258.1"/>
    </source>
</evidence>
<dbReference type="SUPFAM" id="SSF109604">
    <property type="entry name" value="HD-domain/PDEase-like"/>
    <property type="match status" value="1"/>
</dbReference>
<dbReference type="InterPro" id="IPR006675">
    <property type="entry name" value="HDIG_dom"/>
</dbReference>
<dbReference type="NCBIfam" id="TIGR00277">
    <property type="entry name" value="HDIG"/>
    <property type="match status" value="1"/>
</dbReference>
<proteinExistence type="predicted"/>
<evidence type="ECO:0000259" key="1">
    <source>
        <dbReference type="PROSITE" id="PS51833"/>
    </source>
</evidence>
<dbReference type="OrthoDB" id="9770715at2"/>
<keyword evidence="2" id="KW-0418">Kinase</keyword>
<dbReference type="AlphaFoldDB" id="A0A0U4HHG0"/>
<dbReference type="Proteomes" id="UP000064137">
    <property type="component" value="Chromosome"/>
</dbReference>
<name>A0A0U4HHG0_9PSED</name>
<dbReference type="Pfam" id="PF08668">
    <property type="entry name" value="HDOD"/>
    <property type="match status" value="1"/>
</dbReference>
<dbReference type="Gene3D" id="1.10.3210.10">
    <property type="entry name" value="Hypothetical protein af1432"/>
    <property type="match status" value="1"/>
</dbReference>
<dbReference type="InterPro" id="IPR052340">
    <property type="entry name" value="RNase_Y/CdgJ"/>
</dbReference>
<dbReference type="PROSITE" id="PS51833">
    <property type="entry name" value="HDOD"/>
    <property type="match status" value="1"/>
</dbReference>
<dbReference type="InterPro" id="IPR003607">
    <property type="entry name" value="HD/PDEase_dom"/>
</dbReference>
<dbReference type="GO" id="GO:0016301">
    <property type="term" value="F:kinase activity"/>
    <property type="evidence" value="ECO:0007669"/>
    <property type="project" value="UniProtKB-KW"/>
</dbReference>
<gene>
    <name evidence="2" type="ORF">APT59_14035</name>
</gene>
<organism evidence="2 3">
    <name type="scientific">Pseudomonas oryzihabitans</name>
    <dbReference type="NCBI Taxonomy" id="47885"/>
    <lineage>
        <taxon>Bacteria</taxon>
        <taxon>Pseudomonadati</taxon>
        <taxon>Pseudomonadota</taxon>
        <taxon>Gammaproteobacteria</taxon>
        <taxon>Pseudomonadales</taxon>
        <taxon>Pseudomonadaceae</taxon>
        <taxon>Pseudomonas</taxon>
    </lineage>
</organism>
<sequence>MQLDTLFAQLHNLPNVPEVAQVLIQQFDDPNTSIETLSRTVARDPVIAAKVLRLANSARFRGARESTSIEDAALRLGFNTLRTLVLASAFASGFKAAPGFDLQAFWYNSFLVASLCKPLAKQAGLDQETAFTCGMLHDIGELLIQSGAPELAPSLAGRATASSHRAADETLQLGFGYPEVGAELARRWQLPQVLRDAIAFQARPLQAPEGKGYALIVAQAVAVAEVLQENAGDSKVQDLGGPLFASIDLEQLTAVLPSARDTAASFSQAA</sequence>
<dbReference type="PANTHER" id="PTHR33525">
    <property type="match status" value="1"/>
</dbReference>
<dbReference type="KEGG" id="por:APT59_14035"/>
<dbReference type="EMBL" id="CP013987">
    <property type="protein sequence ID" value="ALZ85258.1"/>
    <property type="molecule type" value="Genomic_DNA"/>
</dbReference>
<reference evidence="2 3" key="1">
    <citation type="submission" date="2016-01" db="EMBL/GenBank/DDBJ databases">
        <title>Annotation of Pseudomonas oryzihabitans USDA-ARS-USMARC-56511.</title>
        <authorList>
            <person name="Harhay G.P."/>
            <person name="Harhay D.M."/>
            <person name="Smith T.P.L."/>
            <person name="Bono J.L."/>
            <person name="Heaton M.P."/>
            <person name="Clawson M.L."/>
            <person name="Chitko-Mckown C.G."/>
            <person name="Capik S.F."/>
            <person name="DeDonder K.D."/>
            <person name="Apley M.D."/>
            <person name="Lubbers B.V."/>
            <person name="White B.J."/>
            <person name="Larson R.L."/>
        </authorList>
    </citation>
    <scope>NUCLEOTIDE SEQUENCE [LARGE SCALE GENOMIC DNA]</scope>
    <source>
        <strain evidence="2 3">USDA-ARS-USMARC-56511</strain>
    </source>
</reference>
<dbReference type="PANTHER" id="PTHR33525:SF6">
    <property type="entry name" value="HDOD DOMAIN-CONTAINING PROTEIN"/>
    <property type="match status" value="1"/>
</dbReference>
<dbReference type="RefSeq" id="WP_059315424.1">
    <property type="nucleotide sequence ID" value="NZ_CP013987.1"/>
</dbReference>
<feature type="domain" description="HDOD" evidence="1">
    <location>
        <begin position="13"/>
        <end position="204"/>
    </location>
</feature>
<keyword evidence="2" id="KW-0808">Transferase</keyword>
<dbReference type="InterPro" id="IPR013976">
    <property type="entry name" value="HDOD"/>
</dbReference>
<evidence type="ECO:0000313" key="3">
    <source>
        <dbReference type="Proteomes" id="UP000064137"/>
    </source>
</evidence>
<accession>A0A0U4HHG0</accession>
<protein>
    <submittedName>
        <fullName evidence="2">Histidine kinase</fullName>
    </submittedName>
</protein>